<dbReference type="Proteomes" id="UP000199309">
    <property type="component" value="Unassembled WGS sequence"/>
</dbReference>
<sequence length="244" mass="27208">MIKIGYTKLNTENPKICVPLTPESIYSAISQSHIIKEHAFDFVEFKSDSFNGGANLSQLWNALMTISLQFQENPIIFSCRFSNLDSYFQTDRDYRDIITFAIRSGIPNAVEIDMDRDEQHIADAIDLALDTEVIPILFIAAATDATRQEIAAQLENAYNKDVEIYHLYRPVEKETDISDLTGIVDTFTALHDGTMVICEPVGAIARNALAAGNTFHSPIVYASCQEEDANTYINADTLASILKK</sequence>
<keyword evidence="2" id="KW-1185">Reference proteome</keyword>
<proteinExistence type="predicted"/>
<accession>A0A1G9YG27</accession>
<gene>
    <name evidence="1" type="ORF">SAMN05660299_02060</name>
</gene>
<dbReference type="InterPro" id="IPR013785">
    <property type="entry name" value="Aldolase_TIM"/>
</dbReference>
<dbReference type="RefSeq" id="WP_091651468.1">
    <property type="nucleotide sequence ID" value="NZ_FNHQ01000023.1"/>
</dbReference>
<dbReference type="EMBL" id="FNHQ01000023">
    <property type="protein sequence ID" value="SDN07980.1"/>
    <property type="molecule type" value="Genomic_DNA"/>
</dbReference>
<dbReference type="Pfam" id="PF01487">
    <property type="entry name" value="DHquinase_I"/>
    <property type="match status" value="1"/>
</dbReference>
<reference evidence="1 2" key="1">
    <citation type="submission" date="2016-10" db="EMBL/GenBank/DDBJ databases">
        <authorList>
            <person name="de Groot N.N."/>
        </authorList>
    </citation>
    <scope>NUCLEOTIDE SEQUENCE [LARGE SCALE GENOMIC DNA]</scope>
    <source>
        <strain evidence="1 2">DSM 16981</strain>
    </source>
</reference>
<dbReference type="STRING" id="349095.SAMN05660299_02060"/>
<dbReference type="InterPro" id="IPR001381">
    <property type="entry name" value="DHquinase_I"/>
</dbReference>
<name>A0A1G9YG27_9FIRM</name>
<dbReference type="Gene3D" id="3.20.20.70">
    <property type="entry name" value="Aldolase class I"/>
    <property type="match status" value="1"/>
</dbReference>
<protein>
    <submittedName>
        <fullName evidence="1">3-dehydroquinate dehydratase</fullName>
    </submittedName>
</protein>
<dbReference type="GO" id="GO:0003855">
    <property type="term" value="F:3-dehydroquinate dehydratase activity"/>
    <property type="evidence" value="ECO:0007669"/>
    <property type="project" value="InterPro"/>
</dbReference>
<evidence type="ECO:0000313" key="1">
    <source>
        <dbReference type="EMBL" id="SDN07980.1"/>
    </source>
</evidence>
<organism evidence="1 2">
    <name type="scientific">Megasphaera paucivorans</name>
    <dbReference type="NCBI Taxonomy" id="349095"/>
    <lineage>
        <taxon>Bacteria</taxon>
        <taxon>Bacillati</taxon>
        <taxon>Bacillota</taxon>
        <taxon>Negativicutes</taxon>
        <taxon>Veillonellales</taxon>
        <taxon>Veillonellaceae</taxon>
        <taxon>Megasphaera</taxon>
    </lineage>
</organism>
<evidence type="ECO:0000313" key="2">
    <source>
        <dbReference type="Proteomes" id="UP000199309"/>
    </source>
</evidence>
<dbReference type="AlphaFoldDB" id="A0A1G9YG27"/>
<dbReference type="SUPFAM" id="SSF51569">
    <property type="entry name" value="Aldolase"/>
    <property type="match status" value="1"/>
</dbReference>
<dbReference type="OrthoDB" id="1625679at2"/>